<dbReference type="OrthoDB" id="4623364at2759"/>
<dbReference type="CDD" id="cd19916">
    <property type="entry name" value="OphMA_like"/>
    <property type="match status" value="1"/>
</dbReference>
<reference evidence="3 4" key="1">
    <citation type="journal article" date="2014" name="PLoS Genet.">
        <title>Analysis of the Phlebiopsis gigantea genome, transcriptome and secretome provides insight into its pioneer colonization strategies of wood.</title>
        <authorList>
            <person name="Hori C."/>
            <person name="Ishida T."/>
            <person name="Igarashi K."/>
            <person name="Samejima M."/>
            <person name="Suzuki H."/>
            <person name="Master E."/>
            <person name="Ferreira P."/>
            <person name="Ruiz-Duenas F.J."/>
            <person name="Held B."/>
            <person name="Canessa P."/>
            <person name="Larrondo L.F."/>
            <person name="Schmoll M."/>
            <person name="Druzhinina I.S."/>
            <person name="Kubicek C.P."/>
            <person name="Gaskell J.A."/>
            <person name="Kersten P."/>
            <person name="St John F."/>
            <person name="Glasner J."/>
            <person name="Sabat G."/>
            <person name="Splinter BonDurant S."/>
            <person name="Syed K."/>
            <person name="Yadav J."/>
            <person name="Mgbeahuruike A.C."/>
            <person name="Kovalchuk A."/>
            <person name="Asiegbu F.O."/>
            <person name="Lackner G."/>
            <person name="Hoffmeister D."/>
            <person name="Rencoret J."/>
            <person name="Gutierrez A."/>
            <person name="Sun H."/>
            <person name="Lindquist E."/>
            <person name="Barry K."/>
            <person name="Riley R."/>
            <person name="Grigoriev I.V."/>
            <person name="Henrissat B."/>
            <person name="Kues U."/>
            <person name="Berka R.M."/>
            <person name="Martinez A.T."/>
            <person name="Covert S.F."/>
            <person name="Blanchette R.A."/>
            <person name="Cullen D."/>
        </authorList>
    </citation>
    <scope>NUCLEOTIDE SEQUENCE [LARGE SCALE GENOMIC DNA]</scope>
    <source>
        <strain evidence="3 4">11061_1 CR5-6</strain>
    </source>
</reference>
<evidence type="ECO:0000313" key="3">
    <source>
        <dbReference type="EMBL" id="KIP01200.1"/>
    </source>
</evidence>
<name>A0A0C3S186_PHLG1</name>
<organism evidence="3 4">
    <name type="scientific">Phlebiopsis gigantea (strain 11061_1 CR5-6)</name>
    <name type="common">White-rot fungus</name>
    <name type="synonym">Peniophora gigantea</name>
    <dbReference type="NCBI Taxonomy" id="745531"/>
    <lineage>
        <taxon>Eukaryota</taxon>
        <taxon>Fungi</taxon>
        <taxon>Dikarya</taxon>
        <taxon>Basidiomycota</taxon>
        <taxon>Agaricomycotina</taxon>
        <taxon>Agaricomycetes</taxon>
        <taxon>Polyporales</taxon>
        <taxon>Phanerochaetaceae</taxon>
        <taxon>Phlebiopsis</taxon>
    </lineage>
</organism>
<dbReference type="Proteomes" id="UP000053257">
    <property type="component" value="Unassembled WGS sequence"/>
</dbReference>
<gene>
    <name evidence="3" type="ORF">PHLGIDRAFT_80884</name>
</gene>
<evidence type="ECO:0000256" key="1">
    <source>
        <dbReference type="SAM" id="Phobius"/>
    </source>
</evidence>
<keyword evidence="1" id="KW-0812">Transmembrane</keyword>
<dbReference type="HOGENOM" id="CLU_056933_0_0_1"/>
<dbReference type="AlphaFoldDB" id="A0A0C3S186"/>
<dbReference type="InterPro" id="IPR000878">
    <property type="entry name" value="4pyrrol_Mease"/>
</dbReference>
<evidence type="ECO:0000259" key="2">
    <source>
        <dbReference type="Pfam" id="PF00590"/>
    </source>
</evidence>
<sequence length="329" mass="35584">MLNSVRAGEKVLGIFYGHPGVFVSPSRRALAIAREEGYEAKMLPGVSAEDYMFADLEFDPATHGCCAYEATHILLKNIPLDTSINNIIWQVGGVGVTKIDFENSKFKFLVDRLEKDFGLDHKVVHYIGAVLPQSATVKEVYTISDLRKPEVATQFNACSTLYVPPRKGAADPFPAHVVEQLLGTTTSKVVDALYPVAQWDLGNNLPAVPAYGPYEQKVVAAMGDHTTPDDYRALAGSPAMQQFMAELALRPTLQAKYRASPQAVVDATPGLTDLERAALLLNAAGPVLAVMKPRAGEVMTVDKLKESVTPSAAYLFIFIVIAAAAHILV</sequence>
<accession>A0A0C3S186</accession>
<evidence type="ECO:0000313" key="4">
    <source>
        <dbReference type="Proteomes" id="UP000053257"/>
    </source>
</evidence>
<dbReference type="InterPro" id="IPR035996">
    <property type="entry name" value="4pyrrol_Methylase_sf"/>
</dbReference>
<feature type="transmembrane region" description="Helical" evidence="1">
    <location>
        <begin position="311"/>
        <end position="328"/>
    </location>
</feature>
<protein>
    <recommendedName>
        <fullName evidence="2">Tetrapyrrole methylase domain-containing protein</fullName>
    </recommendedName>
</protein>
<keyword evidence="1" id="KW-0472">Membrane</keyword>
<keyword evidence="1" id="KW-1133">Transmembrane helix</keyword>
<proteinExistence type="predicted"/>
<dbReference type="GO" id="GO:0008168">
    <property type="term" value="F:methyltransferase activity"/>
    <property type="evidence" value="ECO:0007669"/>
    <property type="project" value="InterPro"/>
</dbReference>
<dbReference type="Pfam" id="PF00590">
    <property type="entry name" value="TP_methylase"/>
    <property type="match status" value="1"/>
</dbReference>
<dbReference type="EMBL" id="KN840868">
    <property type="protein sequence ID" value="KIP01200.1"/>
    <property type="molecule type" value="Genomic_DNA"/>
</dbReference>
<dbReference type="STRING" id="745531.A0A0C3S186"/>
<keyword evidence="4" id="KW-1185">Reference proteome</keyword>
<feature type="domain" description="Tetrapyrrole methylase" evidence="2">
    <location>
        <begin position="4"/>
        <end position="65"/>
    </location>
</feature>
<dbReference type="SUPFAM" id="SSF53790">
    <property type="entry name" value="Tetrapyrrole methylase"/>
    <property type="match status" value="1"/>
</dbReference>